<dbReference type="Gene3D" id="3.90.320.10">
    <property type="match status" value="1"/>
</dbReference>
<gene>
    <name evidence="3" type="ORF">J5N55_10125</name>
</gene>
<dbReference type="SUPFAM" id="SSF52980">
    <property type="entry name" value="Restriction endonuclease-like"/>
    <property type="match status" value="1"/>
</dbReference>
<dbReference type="NCBIfam" id="TIGR03033">
    <property type="entry name" value="phage_rel_nuc"/>
    <property type="match status" value="1"/>
</dbReference>
<evidence type="ECO:0000259" key="2">
    <source>
        <dbReference type="Pfam" id="PF09588"/>
    </source>
</evidence>
<name>A0AAW4J7X3_ACIHA</name>
<organism evidence="3 4">
    <name type="scientific">Acinetobacter haemolyticus</name>
    <dbReference type="NCBI Taxonomy" id="29430"/>
    <lineage>
        <taxon>Bacteria</taxon>
        <taxon>Pseudomonadati</taxon>
        <taxon>Pseudomonadota</taxon>
        <taxon>Gammaproteobacteria</taxon>
        <taxon>Moraxellales</taxon>
        <taxon>Moraxellaceae</taxon>
        <taxon>Acinetobacter</taxon>
    </lineage>
</organism>
<dbReference type="RefSeq" id="WP_208464392.1">
    <property type="nucleotide sequence ID" value="NZ_JAGFOT010000010.1"/>
</dbReference>
<dbReference type="InterPro" id="IPR011604">
    <property type="entry name" value="PDDEXK-like_dom_sf"/>
</dbReference>
<comment type="caution">
    <text evidence="3">The sequence shown here is derived from an EMBL/GenBank/DDBJ whole genome shotgun (WGS) entry which is preliminary data.</text>
</comment>
<reference evidence="3" key="1">
    <citation type="submission" date="2021-03" db="EMBL/GenBank/DDBJ databases">
        <title>Acinetobacter spp. whole-genome sequenced from Terengganu.</title>
        <authorList>
            <person name="Mohd Rani F."/>
        </authorList>
    </citation>
    <scope>NUCLEOTIDE SEQUENCE</scope>
    <source>
        <strain evidence="3">AC1502</strain>
    </source>
</reference>
<feature type="domain" description="YqaJ viral recombinase" evidence="2">
    <location>
        <begin position="64"/>
        <end position="206"/>
    </location>
</feature>
<dbReference type="AlphaFoldDB" id="A0AAW4J7X3"/>
<feature type="compositionally biased region" description="Polar residues" evidence="1">
    <location>
        <begin position="1"/>
        <end position="33"/>
    </location>
</feature>
<protein>
    <submittedName>
        <fullName evidence="3">YqaJ viral recombinase family protein</fullName>
    </submittedName>
</protein>
<dbReference type="InterPro" id="IPR017482">
    <property type="entry name" value="Lambda-type_endonuclease"/>
</dbReference>
<evidence type="ECO:0000313" key="4">
    <source>
        <dbReference type="Proteomes" id="UP000670925"/>
    </source>
</evidence>
<dbReference type="PANTHER" id="PTHR46609">
    <property type="entry name" value="EXONUCLEASE, PHAGE-TYPE/RECB, C-TERMINAL DOMAIN-CONTAINING PROTEIN"/>
    <property type="match status" value="1"/>
</dbReference>
<dbReference type="EMBL" id="JAGFOT010000010">
    <property type="protein sequence ID" value="MBO3658434.1"/>
    <property type="molecule type" value="Genomic_DNA"/>
</dbReference>
<evidence type="ECO:0000256" key="1">
    <source>
        <dbReference type="SAM" id="MobiDB-lite"/>
    </source>
</evidence>
<feature type="region of interest" description="Disordered" evidence="1">
    <location>
        <begin position="1"/>
        <end position="50"/>
    </location>
</feature>
<dbReference type="Proteomes" id="UP000670925">
    <property type="component" value="Unassembled WGS sequence"/>
</dbReference>
<sequence length="373" mass="42568">MNSNSQIQHSLNNPPLQPYSPNLNSPTTTQTVEVGTRSKRTPKKTKGLASAKRFANTKQMSYQQWQELRKQGIGSSDAATACGLNPYMSMLELWMIKTGRMQQSIEDESTGYAPLYWGKQLEPLIAEYYSMHTNHKVRRVNAILQHPDEDKQFMLANLDYAVVGSDEVQILECKSVGEYGAKLWRDGVPLYVLCQVQHQLAVTGKQAAHICALICGHETRIYKVSRNETVIQHIINAERHFWQCVETGIPPSVDASESAAKALKQLYPEHIPLSVEDLTQNEQANYLFKQLLQERHKVEQHQQYFDELKHQLQMMMKDAERAVFIDGSVTWKKSQDSTTLNSKALLKQHPEYLQQFPQTKAGTRRFQIYSNGG</sequence>
<dbReference type="InterPro" id="IPR051703">
    <property type="entry name" value="NF-kappa-B_Signaling_Reg"/>
</dbReference>
<dbReference type="InterPro" id="IPR011335">
    <property type="entry name" value="Restrct_endonuc-II-like"/>
</dbReference>
<dbReference type="PANTHER" id="PTHR46609:SF6">
    <property type="entry name" value="EXONUCLEASE, PHAGE-TYPE_RECB, C-TERMINAL DOMAIN-CONTAINING PROTEIN-RELATED"/>
    <property type="match status" value="1"/>
</dbReference>
<dbReference type="InterPro" id="IPR019080">
    <property type="entry name" value="YqaJ_viral_recombinase"/>
</dbReference>
<feature type="compositionally biased region" description="Basic residues" evidence="1">
    <location>
        <begin position="37"/>
        <end position="46"/>
    </location>
</feature>
<evidence type="ECO:0000313" key="3">
    <source>
        <dbReference type="EMBL" id="MBO3658434.1"/>
    </source>
</evidence>
<accession>A0AAW4J7X3</accession>
<proteinExistence type="predicted"/>
<dbReference type="Pfam" id="PF09588">
    <property type="entry name" value="YqaJ"/>
    <property type="match status" value="1"/>
</dbReference>